<dbReference type="STRING" id="48709.A0A1D2MHV9"/>
<dbReference type="OMA" id="EPTERIN"/>
<dbReference type="SMART" id="SM00512">
    <property type="entry name" value="Skp1"/>
    <property type="match status" value="2"/>
</dbReference>
<feature type="domain" description="SKP1 component dimerisation" evidence="4">
    <location>
        <begin position="116"/>
        <end position="142"/>
    </location>
</feature>
<dbReference type="Pfam" id="PF03931">
    <property type="entry name" value="Skp1_POZ"/>
    <property type="match status" value="2"/>
</dbReference>
<keyword evidence="7" id="KW-1185">Reference proteome</keyword>
<dbReference type="InterPro" id="IPR016897">
    <property type="entry name" value="SKP1"/>
</dbReference>
<dbReference type="Gene3D" id="3.30.710.10">
    <property type="entry name" value="Potassium Channel Kv1.1, Chain A"/>
    <property type="match status" value="2"/>
</dbReference>
<comment type="caution">
    <text evidence="6">The sequence shown here is derived from an EMBL/GenBank/DDBJ whole genome shotgun (WGS) entry which is preliminary data.</text>
</comment>
<name>A0A1D2MHV9_ORCCI</name>
<dbReference type="OrthoDB" id="2342932at2759"/>
<dbReference type="InterPro" id="IPR036296">
    <property type="entry name" value="SKP1-like_dim_sf"/>
</dbReference>
<keyword evidence="6" id="KW-0418">Kinase</keyword>
<evidence type="ECO:0000313" key="6">
    <source>
        <dbReference type="EMBL" id="ODM92579.1"/>
    </source>
</evidence>
<dbReference type="InterPro" id="IPR016073">
    <property type="entry name" value="Skp1_comp_POZ"/>
</dbReference>
<dbReference type="CDD" id="cd18322">
    <property type="entry name" value="BTB_POZ_SKP1"/>
    <property type="match status" value="1"/>
</dbReference>
<evidence type="ECO:0000313" key="7">
    <source>
        <dbReference type="Proteomes" id="UP000094527"/>
    </source>
</evidence>
<keyword evidence="6" id="KW-0808">Transferase</keyword>
<dbReference type="AlphaFoldDB" id="A0A1D2MHV9"/>
<keyword evidence="2" id="KW-0833">Ubl conjugation pathway</keyword>
<dbReference type="GO" id="GO:0006511">
    <property type="term" value="P:ubiquitin-dependent protein catabolic process"/>
    <property type="evidence" value="ECO:0007669"/>
    <property type="project" value="InterPro"/>
</dbReference>
<dbReference type="InterPro" id="IPR016072">
    <property type="entry name" value="Skp1_comp_dimer"/>
</dbReference>
<organism evidence="6 7">
    <name type="scientific">Orchesella cincta</name>
    <name type="common">Springtail</name>
    <name type="synonym">Podura cincta</name>
    <dbReference type="NCBI Taxonomy" id="48709"/>
    <lineage>
        <taxon>Eukaryota</taxon>
        <taxon>Metazoa</taxon>
        <taxon>Ecdysozoa</taxon>
        <taxon>Arthropoda</taxon>
        <taxon>Hexapoda</taxon>
        <taxon>Collembola</taxon>
        <taxon>Entomobryomorpha</taxon>
        <taxon>Entomobryoidea</taxon>
        <taxon>Orchesellidae</taxon>
        <taxon>Orchesellinae</taxon>
        <taxon>Orchesella</taxon>
    </lineage>
</organism>
<dbReference type="FunFam" id="3.30.710.10:FF:000124">
    <property type="entry name" value="Protein CBG09126"/>
    <property type="match status" value="2"/>
</dbReference>
<proteinExistence type="inferred from homology"/>
<dbReference type="Pfam" id="PF01466">
    <property type="entry name" value="Skp1"/>
    <property type="match status" value="2"/>
</dbReference>
<feature type="domain" description="SKP1 component POZ" evidence="5">
    <location>
        <begin position="4"/>
        <end position="71"/>
    </location>
</feature>
<dbReference type="SUPFAM" id="SSF54695">
    <property type="entry name" value="POZ domain"/>
    <property type="match status" value="2"/>
</dbReference>
<evidence type="ECO:0000256" key="3">
    <source>
        <dbReference type="SAM" id="MobiDB-lite"/>
    </source>
</evidence>
<gene>
    <name evidence="6" type="ORF">Ocin01_14103</name>
</gene>
<dbReference type="SUPFAM" id="SSF81382">
    <property type="entry name" value="Skp1 dimerisation domain-like"/>
    <property type="match status" value="2"/>
</dbReference>
<dbReference type="PANTHER" id="PTHR11165">
    <property type="entry name" value="SKP1"/>
    <property type="match status" value="1"/>
</dbReference>
<dbReference type="InterPro" id="IPR011333">
    <property type="entry name" value="SKP1/BTB/POZ_sf"/>
</dbReference>
<sequence>MKVPKIKLQSKDGQEFVMDVDVAYSSKIITTILEDLGLEHHEDGEPDDVGRIEVKGEIFELVLSWMEHHKNDPRVDGVTSSNGPVVISEWDADFMAKMDQETFFDVVLAANFLDIKPLFDVCCQKIANSCKGKTSEEIRNLYITTRGEPELIKLSEGDAPQVKLKSSDGALYSVDKDIAMLIPTLKVMLENKGEEVIALPMAYSSTLEKIIKWVQHHKNDDAPAPPPEPTERINRNTSGSLDDVEQWDLDFLNEDLNNPGDLFEVAVLARKLTIKGLEDLIAKKFRNIFMGRTTDEIRAILRLPDDLTEEQKHFIPLENKWVEHH</sequence>
<evidence type="ECO:0000256" key="2">
    <source>
        <dbReference type="ARBA" id="ARBA00022786"/>
    </source>
</evidence>
<dbReference type="Proteomes" id="UP000094527">
    <property type="component" value="Unassembled WGS sequence"/>
</dbReference>
<feature type="region of interest" description="Disordered" evidence="3">
    <location>
        <begin position="218"/>
        <end position="239"/>
    </location>
</feature>
<feature type="domain" description="SKP1 component POZ" evidence="5">
    <location>
        <begin position="161"/>
        <end position="219"/>
    </location>
</feature>
<dbReference type="GO" id="GO:0016301">
    <property type="term" value="F:kinase activity"/>
    <property type="evidence" value="ECO:0007669"/>
    <property type="project" value="UniProtKB-KW"/>
</dbReference>
<accession>A0A1D2MHV9</accession>
<dbReference type="EMBL" id="LJIJ01001196">
    <property type="protein sequence ID" value="ODM92579.1"/>
    <property type="molecule type" value="Genomic_DNA"/>
</dbReference>
<evidence type="ECO:0000256" key="1">
    <source>
        <dbReference type="ARBA" id="ARBA00009993"/>
    </source>
</evidence>
<evidence type="ECO:0000259" key="5">
    <source>
        <dbReference type="Pfam" id="PF03931"/>
    </source>
</evidence>
<comment type="similarity">
    <text evidence="1">Belongs to the SKP1 family.</text>
</comment>
<protein>
    <submittedName>
        <fullName evidence="6">S-phase kinase-associated protein 1</fullName>
    </submittedName>
</protein>
<feature type="domain" description="SKP1 component dimerisation" evidence="4">
    <location>
        <begin position="275"/>
        <end position="321"/>
    </location>
</feature>
<dbReference type="InterPro" id="IPR001232">
    <property type="entry name" value="SKP1-like"/>
</dbReference>
<evidence type="ECO:0000259" key="4">
    <source>
        <dbReference type="Pfam" id="PF01466"/>
    </source>
</evidence>
<reference evidence="6 7" key="1">
    <citation type="journal article" date="2016" name="Genome Biol. Evol.">
        <title>Gene Family Evolution Reflects Adaptation to Soil Environmental Stressors in the Genome of the Collembolan Orchesella cincta.</title>
        <authorList>
            <person name="Faddeeva-Vakhrusheva A."/>
            <person name="Derks M.F."/>
            <person name="Anvar S.Y."/>
            <person name="Agamennone V."/>
            <person name="Suring W."/>
            <person name="Smit S."/>
            <person name="van Straalen N.M."/>
            <person name="Roelofs D."/>
        </authorList>
    </citation>
    <scope>NUCLEOTIDE SEQUENCE [LARGE SCALE GENOMIC DNA]</scope>
    <source>
        <tissue evidence="6">Mixed pool</tissue>
    </source>
</reference>